<organism evidence="3">
    <name type="scientific">Micromonas pusilla (strain CCMP1545)</name>
    <name type="common">Picoplanktonic green alga</name>
    <dbReference type="NCBI Taxonomy" id="564608"/>
    <lineage>
        <taxon>Eukaryota</taxon>
        <taxon>Viridiplantae</taxon>
        <taxon>Chlorophyta</taxon>
        <taxon>Mamiellophyceae</taxon>
        <taxon>Mamiellales</taxon>
        <taxon>Mamiellaceae</taxon>
        <taxon>Micromonas</taxon>
    </lineage>
</organism>
<dbReference type="GO" id="GO:0015078">
    <property type="term" value="F:proton transmembrane transporter activity"/>
    <property type="evidence" value="ECO:0007669"/>
    <property type="project" value="InterPro"/>
</dbReference>
<protein>
    <submittedName>
        <fullName evidence="2">Predicted protein</fullName>
    </submittedName>
</protein>
<dbReference type="SUPFAM" id="SSF161065">
    <property type="entry name" value="ATP synthase D chain-like"/>
    <property type="match status" value="1"/>
</dbReference>
<dbReference type="EMBL" id="GG663738">
    <property type="protein sequence ID" value="EEH58089.1"/>
    <property type="molecule type" value="Genomic_DNA"/>
</dbReference>
<dbReference type="GeneID" id="9683576"/>
<dbReference type="KEGG" id="mpp:MICPUCDRAFT_57317"/>
<evidence type="ECO:0000256" key="1">
    <source>
        <dbReference type="SAM" id="Coils"/>
    </source>
</evidence>
<keyword evidence="1" id="KW-0175">Coiled coil</keyword>
<evidence type="ECO:0000313" key="2">
    <source>
        <dbReference type="EMBL" id="EEH58089.1"/>
    </source>
</evidence>
<gene>
    <name evidence="2" type="ORF">MICPUCDRAFT_57317</name>
</gene>
<dbReference type="RefSeq" id="XP_003058138.1">
    <property type="nucleotide sequence ID" value="XM_003058092.1"/>
</dbReference>
<feature type="coiled-coil region" evidence="1">
    <location>
        <begin position="147"/>
        <end position="184"/>
    </location>
</feature>
<dbReference type="Proteomes" id="UP000001876">
    <property type="component" value="Unassembled WGS sequence"/>
</dbReference>
<proteinExistence type="predicted"/>
<keyword evidence="3" id="KW-1185">Reference proteome</keyword>
<sequence length="209" mass="22937">MSTAVMSEDQIAEEWSKVTTAPVSDEAKRSLALLQKKLNEARDAGAAQGKSLRNGVHIANGVVWEAVSPTSSSFEIDRTLTDPLLSSSPQTSSKPVDWAGLKAKSPHPDIVDQYEAVHASHAFKSWDGVWEGKDVVKESAAEFAKFAAEARAVADNATKELESINQKLAELEAQQEKLSTITLEEVFKEDPKLMEETHARVRKGEWYAD</sequence>
<dbReference type="AlphaFoldDB" id="C1MQJ8"/>
<evidence type="ECO:0000313" key="3">
    <source>
        <dbReference type="Proteomes" id="UP000001876"/>
    </source>
</evidence>
<reference evidence="2 3" key="1">
    <citation type="journal article" date="2009" name="Science">
        <title>Green evolution and dynamic adaptations revealed by genomes of the marine picoeukaryotes Micromonas.</title>
        <authorList>
            <person name="Worden A.Z."/>
            <person name="Lee J.H."/>
            <person name="Mock T."/>
            <person name="Rouze P."/>
            <person name="Simmons M.P."/>
            <person name="Aerts A.L."/>
            <person name="Allen A.E."/>
            <person name="Cuvelier M.L."/>
            <person name="Derelle E."/>
            <person name="Everett M.V."/>
            <person name="Foulon E."/>
            <person name="Grimwood J."/>
            <person name="Gundlach H."/>
            <person name="Henrissat B."/>
            <person name="Napoli C."/>
            <person name="McDonald S.M."/>
            <person name="Parker M.S."/>
            <person name="Rombauts S."/>
            <person name="Salamov A."/>
            <person name="Von Dassow P."/>
            <person name="Badger J.H."/>
            <person name="Coutinho P.M."/>
            <person name="Demir E."/>
            <person name="Dubchak I."/>
            <person name="Gentemann C."/>
            <person name="Eikrem W."/>
            <person name="Gready J.E."/>
            <person name="John U."/>
            <person name="Lanier W."/>
            <person name="Lindquist E.A."/>
            <person name="Lucas S."/>
            <person name="Mayer K.F."/>
            <person name="Moreau H."/>
            <person name="Not F."/>
            <person name="Otillar R."/>
            <person name="Panaud O."/>
            <person name="Pangilinan J."/>
            <person name="Paulsen I."/>
            <person name="Piegu B."/>
            <person name="Poliakov A."/>
            <person name="Robbens S."/>
            <person name="Schmutz J."/>
            <person name="Toulza E."/>
            <person name="Wyss T."/>
            <person name="Zelensky A."/>
            <person name="Zhou K."/>
            <person name="Armbrust E.V."/>
            <person name="Bhattacharya D."/>
            <person name="Goodenough U.W."/>
            <person name="Van de Peer Y."/>
            <person name="Grigoriev I.V."/>
        </authorList>
    </citation>
    <scope>NUCLEOTIDE SEQUENCE [LARGE SCALE GENOMIC DNA]</scope>
    <source>
        <strain evidence="2 3">CCMP1545</strain>
    </source>
</reference>
<dbReference type="GO" id="GO:0045259">
    <property type="term" value="C:proton-transporting ATP synthase complex"/>
    <property type="evidence" value="ECO:0007669"/>
    <property type="project" value="InterPro"/>
</dbReference>
<name>C1MQJ8_MICPC</name>
<dbReference type="InterPro" id="IPR036228">
    <property type="entry name" value="ATP_synth_F0_dsu_sf_mt"/>
</dbReference>
<accession>C1MQJ8</accession>
<dbReference type="GO" id="GO:0015986">
    <property type="term" value="P:proton motive force-driven ATP synthesis"/>
    <property type="evidence" value="ECO:0007669"/>
    <property type="project" value="InterPro"/>
</dbReference>